<evidence type="ECO:0000256" key="1">
    <source>
        <dbReference type="SAM" id="MobiDB-lite"/>
    </source>
</evidence>
<dbReference type="eggNOG" id="KOG1552">
    <property type="taxonomic scope" value="Eukaryota"/>
</dbReference>
<feature type="compositionally biased region" description="Basic and acidic residues" evidence="1">
    <location>
        <begin position="332"/>
        <end position="345"/>
    </location>
</feature>
<evidence type="ECO:0000313" key="4">
    <source>
        <dbReference type="Proteomes" id="UP000001542"/>
    </source>
</evidence>
<dbReference type="VEuPathDB" id="TrichDB:TVAG_262420"/>
<accession>A2DUF4</accession>
<feature type="compositionally biased region" description="Basic and acidic residues" evidence="1">
    <location>
        <begin position="359"/>
        <end position="412"/>
    </location>
</feature>
<evidence type="ECO:0000313" key="3">
    <source>
        <dbReference type="EMBL" id="EAY15992.1"/>
    </source>
</evidence>
<keyword evidence="4" id="KW-1185">Reference proteome</keyword>
<dbReference type="InterPro" id="IPR029058">
    <property type="entry name" value="AB_hydrolase_fold"/>
</dbReference>
<feature type="region of interest" description="Disordered" evidence="1">
    <location>
        <begin position="329"/>
        <end position="441"/>
    </location>
</feature>
<dbReference type="PANTHER" id="PTHR43358">
    <property type="entry name" value="ALPHA/BETA-HYDROLASE"/>
    <property type="match status" value="1"/>
</dbReference>
<dbReference type="OrthoDB" id="10249433at2759"/>
<dbReference type="STRING" id="5722.A2DUF4"/>
<feature type="compositionally biased region" description="Polar residues" evidence="1">
    <location>
        <begin position="414"/>
        <end position="426"/>
    </location>
</feature>
<dbReference type="OMA" id="KHIMILD"/>
<dbReference type="Proteomes" id="UP000001542">
    <property type="component" value="Unassembled WGS sequence"/>
</dbReference>
<dbReference type="PANTHER" id="PTHR43358:SF4">
    <property type="entry name" value="ALPHA_BETA HYDROLASE FOLD-1 DOMAIN-CONTAINING PROTEIN"/>
    <property type="match status" value="1"/>
</dbReference>
<feature type="domain" description="Serine aminopeptidase S33" evidence="2">
    <location>
        <begin position="72"/>
        <end position="155"/>
    </location>
</feature>
<name>A2DUF4_TRIV3</name>
<gene>
    <name evidence="3" type="ORF">TVAG_262420</name>
</gene>
<evidence type="ECO:0000259" key="2">
    <source>
        <dbReference type="Pfam" id="PF12146"/>
    </source>
</evidence>
<dbReference type="Pfam" id="PF12146">
    <property type="entry name" value="Hydrolase_4"/>
    <property type="match status" value="1"/>
</dbReference>
<protein>
    <submittedName>
        <fullName evidence="3">Clan SC, family S9, unassigned serine peptidase</fullName>
    </submittedName>
</protein>
<sequence>MTESIVQHAVNAIIRPPRAEYDESTLPLVLDAGDNEKYCRFPVNFQNERGQSLVGSIYYVSKYNPLNGGPCIMYLHGNASSQLEGQFLVPNFCPHGLFVFCFDFAGCGESDGDYVSLGYFETQDVNFLIKTLHKQFAMGPFVLWGRSMGAATTLLVDNPYVIAKISDSSFTSVPDMCAAIAKSMSLPSMFIPAVIWFLKKKVLQAADFDLETISPLNCPQEAPVPCVFGHAEGDKFIPFEQCRQLYDNYENPMKHIMILDGGHNSKRDLAWITLGVTFALDMLSVRVDDLKISECRKLQSASYHFGSFETMLSSARETNNTATISDLQEFQKQQEKEAEQPEEKKKEKKEKKEKHKHGSKDEKKEKKKHMTPEEKAERKKEMEERHKKNEEKRAKKKAKAEAKAKKLAEEQAKLNQQENTEANQETAPVPPESEIPKSDQQ</sequence>
<dbReference type="EMBL" id="DS113248">
    <property type="protein sequence ID" value="EAY15992.1"/>
    <property type="molecule type" value="Genomic_DNA"/>
</dbReference>
<dbReference type="InParanoid" id="A2DUF4"/>
<dbReference type="SMR" id="A2DUF4"/>
<dbReference type="RefSeq" id="XP_001328215.1">
    <property type="nucleotide sequence ID" value="XM_001328180.1"/>
</dbReference>
<dbReference type="InterPro" id="IPR052920">
    <property type="entry name" value="DNA-binding_regulatory"/>
</dbReference>
<feature type="compositionally biased region" description="Basic residues" evidence="1">
    <location>
        <begin position="346"/>
        <end position="358"/>
    </location>
</feature>
<reference evidence="3" key="1">
    <citation type="submission" date="2006-10" db="EMBL/GenBank/DDBJ databases">
        <authorList>
            <person name="Amadeo P."/>
            <person name="Zhao Q."/>
            <person name="Wortman J."/>
            <person name="Fraser-Liggett C."/>
            <person name="Carlton J."/>
        </authorList>
    </citation>
    <scope>NUCLEOTIDE SEQUENCE</scope>
    <source>
        <strain evidence="3">G3</strain>
    </source>
</reference>
<dbReference type="InterPro" id="IPR022742">
    <property type="entry name" value="Hydrolase_4"/>
</dbReference>
<proteinExistence type="predicted"/>
<organism evidence="3 4">
    <name type="scientific">Trichomonas vaginalis (strain ATCC PRA-98 / G3)</name>
    <dbReference type="NCBI Taxonomy" id="412133"/>
    <lineage>
        <taxon>Eukaryota</taxon>
        <taxon>Metamonada</taxon>
        <taxon>Parabasalia</taxon>
        <taxon>Trichomonadida</taxon>
        <taxon>Trichomonadidae</taxon>
        <taxon>Trichomonas</taxon>
    </lineage>
</organism>
<dbReference type="VEuPathDB" id="TrichDB:TVAGG3_0596210"/>
<dbReference type="Gene3D" id="3.40.50.1820">
    <property type="entry name" value="alpha/beta hydrolase"/>
    <property type="match status" value="1"/>
</dbReference>
<dbReference type="AlphaFoldDB" id="A2DUF4"/>
<dbReference type="KEGG" id="tva:4773999"/>
<dbReference type="SUPFAM" id="SSF53474">
    <property type="entry name" value="alpha/beta-Hydrolases"/>
    <property type="match status" value="1"/>
</dbReference>
<dbReference type="FunCoup" id="A2DUF4">
    <property type="interactions" value="191"/>
</dbReference>
<reference evidence="3" key="2">
    <citation type="journal article" date="2007" name="Science">
        <title>Draft genome sequence of the sexually transmitted pathogen Trichomonas vaginalis.</title>
        <authorList>
            <person name="Carlton J.M."/>
            <person name="Hirt R.P."/>
            <person name="Silva J.C."/>
            <person name="Delcher A.L."/>
            <person name="Schatz M."/>
            <person name="Zhao Q."/>
            <person name="Wortman J.R."/>
            <person name="Bidwell S.L."/>
            <person name="Alsmark U.C.M."/>
            <person name="Besteiro S."/>
            <person name="Sicheritz-Ponten T."/>
            <person name="Noel C.J."/>
            <person name="Dacks J.B."/>
            <person name="Foster P.G."/>
            <person name="Simillion C."/>
            <person name="Van de Peer Y."/>
            <person name="Miranda-Saavedra D."/>
            <person name="Barton G.J."/>
            <person name="Westrop G.D."/>
            <person name="Mueller S."/>
            <person name="Dessi D."/>
            <person name="Fiori P.L."/>
            <person name="Ren Q."/>
            <person name="Paulsen I."/>
            <person name="Zhang H."/>
            <person name="Bastida-Corcuera F.D."/>
            <person name="Simoes-Barbosa A."/>
            <person name="Brown M.T."/>
            <person name="Hayes R.D."/>
            <person name="Mukherjee M."/>
            <person name="Okumura C.Y."/>
            <person name="Schneider R."/>
            <person name="Smith A.J."/>
            <person name="Vanacova S."/>
            <person name="Villalvazo M."/>
            <person name="Haas B.J."/>
            <person name="Pertea M."/>
            <person name="Feldblyum T.V."/>
            <person name="Utterback T.R."/>
            <person name="Shu C.L."/>
            <person name="Osoegawa K."/>
            <person name="de Jong P.J."/>
            <person name="Hrdy I."/>
            <person name="Horvathova L."/>
            <person name="Zubacova Z."/>
            <person name="Dolezal P."/>
            <person name="Malik S.B."/>
            <person name="Logsdon J.M. Jr."/>
            <person name="Henze K."/>
            <person name="Gupta A."/>
            <person name="Wang C.C."/>
            <person name="Dunne R.L."/>
            <person name="Upcroft J.A."/>
            <person name="Upcroft P."/>
            <person name="White O."/>
            <person name="Salzberg S.L."/>
            <person name="Tang P."/>
            <person name="Chiu C.-H."/>
            <person name="Lee Y.-S."/>
            <person name="Embley T.M."/>
            <person name="Coombs G.H."/>
            <person name="Mottram J.C."/>
            <person name="Tachezy J."/>
            <person name="Fraser-Liggett C.M."/>
            <person name="Johnson P.J."/>
        </authorList>
    </citation>
    <scope>NUCLEOTIDE SEQUENCE [LARGE SCALE GENOMIC DNA]</scope>
    <source>
        <strain evidence="3">G3</strain>
    </source>
</reference>